<name>A0ABX3G8K8_9ACTN</name>
<dbReference type="SUPFAM" id="SSF160631">
    <property type="entry name" value="SMI1/KNR4-like"/>
    <property type="match status" value="1"/>
</dbReference>
<dbReference type="Pfam" id="PF14568">
    <property type="entry name" value="SUKH_6"/>
    <property type="match status" value="1"/>
</dbReference>
<reference evidence="1 2" key="1">
    <citation type="submission" date="2016-01" db="EMBL/GenBank/DDBJ databases">
        <title>Streptomyces amritsarensis strain MTCC 11845 genome sequencing and assembly.</title>
        <authorList>
            <person name="Sharma D."/>
            <person name="Nair G.R."/>
            <person name="Kaur G."/>
            <person name="Manhas R.K."/>
            <person name="Mayilraj S."/>
        </authorList>
    </citation>
    <scope>NUCLEOTIDE SEQUENCE [LARGE SCALE GENOMIC DNA]</scope>
    <source>
        <strain evidence="1 2">MTCC 11845</strain>
    </source>
</reference>
<dbReference type="RefSeq" id="WP_060176719.1">
    <property type="nucleotide sequence ID" value="NZ_MQUR01000007.1"/>
</dbReference>
<keyword evidence="2" id="KW-1185">Reference proteome</keyword>
<gene>
    <name evidence="1" type="ORF">AVW11_05415</name>
</gene>
<comment type="caution">
    <text evidence="1">The sequence shown here is derived from an EMBL/GenBank/DDBJ whole genome shotgun (WGS) entry which is preliminary data.</text>
</comment>
<dbReference type="InterPro" id="IPR037883">
    <property type="entry name" value="Knr4/Smi1-like_sf"/>
</dbReference>
<organism evidence="1 2">
    <name type="scientific">Streptomyces amritsarensis</name>
    <dbReference type="NCBI Taxonomy" id="681158"/>
    <lineage>
        <taxon>Bacteria</taxon>
        <taxon>Bacillati</taxon>
        <taxon>Actinomycetota</taxon>
        <taxon>Actinomycetes</taxon>
        <taxon>Kitasatosporales</taxon>
        <taxon>Streptomycetaceae</taxon>
        <taxon>Streptomyces</taxon>
    </lineage>
</organism>
<dbReference type="Gene3D" id="3.40.1580.10">
    <property type="entry name" value="SMI1/KNR4-like"/>
    <property type="match status" value="1"/>
</dbReference>
<dbReference type="Proteomes" id="UP000187151">
    <property type="component" value="Unassembled WGS sequence"/>
</dbReference>
<evidence type="ECO:0000313" key="2">
    <source>
        <dbReference type="Proteomes" id="UP000187151"/>
    </source>
</evidence>
<proteinExistence type="predicted"/>
<accession>A0ABX3G8K8</accession>
<protein>
    <submittedName>
        <fullName evidence="1">SMI1/KNR4 family protein</fullName>
    </submittedName>
</protein>
<dbReference type="EMBL" id="MQUR01000007">
    <property type="protein sequence ID" value="OLZ71921.1"/>
    <property type="molecule type" value="Genomic_DNA"/>
</dbReference>
<evidence type="ECO:0000313" key="1">
    <source>
        <dbReference type="EMBL" id="OLZ71921.1"/>
    </source>
</evidence>
<sequence>MCGTDAVAALGELMPVTDGVDERVDWGEVEAVWGTRFPSDYVRFMEVYGAGAISETISILLPTPHVEGWPYRTDPGLQDETDVARETWEMLRDETDFDVDPESIVAWGVTSGADIYSWVTAGDDPERWPVLIFSRGNDVMRLVPLGMAEFLHRLLSDVAFREGKINIVLPDEASFVNWRNR</sequence>